<gene>
    <name evidence="4 5" type="primary">minE</name>
    <name evidence="5" type="ORF">M3P05_06605</name>
</gene>
<comment type="function">
    <text evidence="3 4">Prevents the cell division inhibition by proteins MinC and MinD at internal division sites while permitting inhibition at polar sites. This ensures cell division at the proper site by restricting the formation of a division septum at the midpoint of the long axis of the cell.</text>
</comment>
<dbReference type="Gene3D" id="3.30.1070.10">
    <property type="entry name" value="Cell division topological specificity factor MinE"/>
    <property type="match status" value="1"/>
</dbReference>
<dbReference type="InterPro" id="IPR005527">
    <property type="entry name" value="MinE"/>
</dbReference>
<dbReference type="Proteomes" id="UP001203338">
    <property type="component" value="Unassembled WGS sequence"/>
</dbReference>
<dbReference type="NCBIfam" id="TIGR01215">
    <property type="entry name" value="minE"/>
    <property type="match status" value="1"/>
</dbReference>
<dbReference type="EMBL" id="JAMFLX010000006">
    <property type="protein sequence ID" value="MCL6269610.1"/>
    <property type="molecule type" value="Genomic_DNA"/>
</dbReference>
<evidence type="ECO:0000256" key="2">
    <source>
        <dbReference type="ARBA" id="ARBA00020112"/>
    </source>
</evidence>
<organism evidence="5 6">
    <name type="scientific">Parendozoicomonas callyspongiae</name>
    <dbReference type="NCBI Taxonomy" id="2942213"/>
    <lineage>
        <taxon>Bacteria</taxon>
        <taxon>Pseudomonadati</taxon>
        <taxon>Pseudomonadota</taxon>
        <taxon>Gammaproteobacteria</taxon>
        <taxon>Oceanospirillales</taxon>
        <taxon>Endozoicomonadaceae</taxon>
        <taxon>Parendozoicomonas</taxon>
    </lineage>
</organism>
<keyword evidence="4" id="KW-0131">Cell cycle</keyword>
<proteinExistence type="inferred from homology"/>
<dbReference type="RefSeq" id="WP_249698664.1">
    <property type="nucleotide sequence ID" value="NZ_JAMFLX010000006.1"/>
</dbReference>
<evidence type="ECO:0000256" key="1">
    <source>
        <dbReference type="ARBA" id="ARBA00008168"/>
    </source>
</evidence>
<dbReference type="GO" id="GO:0051301">
    <property type="term" value="P:cell division"/>
    <property type="evidence" value="ECO:0007669"/>
    <property type="project" value="UniProtKB-KW"/>
</dbReference>
<evidence type="ECO:0000256" key="4">
    <source>
        <dbReference type="HAMAP-Rule" id="MF_00262"/>
    </source>
</evidence>
<dbReference type="HAMAP" id="MF_00262">
    <property type="entry name" value="MinE"/>
    <property type="match status" value="1"/>
</dbReference>
<name>A0ABT0PE28_9GAMM</name>
<accession>A0ABT0PE28</accession>
<evidence type="ECO:0000313" key="6">
    <source>
        <dbReference type="Proteomes" id="UP001203338"/>
    </source>
</evidence>
<reference evidence="5 6" key="1">
    <citation type="submission" date="2022-05" db="EMBL/GenBank/DDBJ databases">
        <authorList>
            <person name="Park J.-S."/>
        </authorList>
    </citation>
    <scope>NUCLEOTIDE SEQUENCE [LARGE SCALE GENOMIC DNA]</scope>
    <source>
        <strain evidence="5 6">2012CJ34-2</strain>
    </source>
</reference>
<comment type="similarity">
    <text evidence="1 4">Belongs to the MinE family.</text>
</comment>
<keyword evidence="4 5" id="KW-0132">Cell division</keyword>
<keyword evidence="6" id="KW-1185">Reference proteome</keyword>
<dbReference type="SUPFAM" id="SSF55229">
    <property type="entry name" value="Cell division protein MinE topological specificity domain"/>
    <property type="match status" value="1"/>
</dbReference>
<protein>
    <recommendedName>
        <fullName evidence="2 4">Cell division topological specificity factor</fullName>
    </recommendedName>
</protein>
<comment type="caution">
    <text evidence="5">The sequence shown here is derived from an EMBL/GenBank/DDBJ whole genome shotgun (WGS) entry which is preliminary data.</text>
</comment>
<sequence length="95" mass="10965">MSLLDVFCHRQKKERENSAAIARERLQILVTHHRSDMKAPDYLPEMKKDILAVIGKYVTVEQENVSIHFESADDISVLEVEVTLPEEDQTKVRMA</sequence>
<dbReference type="Pfam" id="PF03776">
    <property type="entry name" value="MinE"/>
    <property type="match status" value="1"/>
</dbReference>
<dbReference type="NCBIfam" id="NF001422">
    <property type="entry name" value="PRK00296.1"/>
    <property type="match status" value="1"/>
</dbReference>
<evidence type="ECO:0000313" key="5">
    <source>
        <dbReference type="EMBL" id="MCL6269610.1"/>
    </source>
</evidence>
<dbReference type="InterPro" id="IPR036707">
    <property type="entry name" value="MinE_sf"/>
</dbReference>
<evidence type="ECO:0000256" key="3">
    <source>
        <dbReference type="ARBA" id="ARBA00025265"/>
    </source>
</evidence>